<name>A0A1Y2D0V0_9FUNG</name>
<evidence type="ECO:0000256" key="3">
    <source>
        <dbReference type="SAM" id="Coils"/>
    </source>
</evidence>
<dbReference type="Pfam" id="PF04912">
    <property type="entry name" value="Dynamitin"/>
    <property type="match status" value="2"/>
</dbReference>
<sequence>MTTLRRVGKPLDVDSSGIDTNPIPPSGSGATPTKRLPPPLPDRVVLVHSSIALNAASISALGPASEADFSGRIRDIPRPLVLVGAAPKSGTVLGALGLSGGGGGGSDAVLADDAATDAQTEKTDDEAAVAFFKAAGESDDGRLVRLAKLVAEARALEGVVSVLKSKDDAAEAVRRAAEEEAAREKERLKRERMMDAWLHMDSDEEEEEQAADVPPPKPPKKGLQMPKSERIYDLQQELMSVAATIKDTSPLAKLVYHPPPPTPSHKKALSQTKNLHGHAHKAFLTQNSCSTSHSPQHSALPRNILHIYPPCHDETPHLHALEHRLATLEHRIGTHYLKLHDTSKPVVESDSVLGALDRLDHQVAVMTDPSILKQVSGELGDVCGEMKRLIEVRRVQAVQIESMSGGFQWGKVGVAGGGSGSGGSGGLVAEPAAKTATTPAGATAATATGEQPDLPMPSQHMGKRSHVRLNQMSSVVSHESVVNDLKKQTKETETERRVNYLYGKVNGMDSLISQLPYLIYRLHGLRGVHETAHELSDRLNNLVSEQMKGLDGVRGVESLVRVVEEGLKANTVSIDRNFEQLELRVLELFQRLMQ</sequence>
<feature type="coiled-coil region" evidence="3">
    <location>
        <begin position="167"/>
        <end position="194"/>
    </location>
</feature>
<feature type="compositionally biased region" description="Low complexity" evidence="4">
    <location>
        <begin position="434"/>
        <end position="450"/>
    </location>
</feature>
<dbReference type="InterPro" id="IPR028133">
    <property type="entry name" value="Dynamitin"/>
</dbReference>
<gene>
    <name evidence="5" type="ORF">BCR33DRAFT_711319</name>
</gene>
<comment type="caution">
    <text evidence="5">The sequence shown here is derived from an EMBL/GenBank/DDBJ whole genome shotgun (WGS) entry which is preliminary data.</text>
</comment>
<dbReference type="GO" id="GO:0005869">
    <property type="term" value="C:dynactin complex"/>
    <property type="evidence" value="ECO:0007669"/>
    <property type="project" value="InterPro"/>
</dbReference>
<evidence type="ECO:0000256" key="2">
    <source>
        <dbReference type="ARBA" id="ARBA00022490"/>
    </source>
</evidence>
<feature type="region of interest" description="Disordered" evidence="4">
    <location>
        <begin position="1"/>
        <end position="41"/>
    </location>
</feature>
<feature type="region of interest" description="Disordered" evidence="4">
    <location>
        <begin position="202"/>
        <end position="224"/>
    </location>
</feature>
<dbReference type="GO" id="GO:0005737">
    <property type="term" value="C:cytoplasm"/>
    <property type="evidence" value="ECO:0007669"/>
    <property type="project" value="UniProtKB-SubCell"/>
</dbReference>
<dbReference type="AlphaFoldDB" id="A0A1Y2D0V0"/>
<keyword evidence="6" id="KW-1185">Reference proteome</keyword>
<reference evidence="5 6" key="1">
    <citation type="submission" date="2016-07" db="EMBL/GenBank/DDBJ databases">
        <title>Pervasive Adenine N6-methylation of Active Genes in Fungi.</title>
        <authorList>
            <consortium name="DOE Joint Genome Institute"/>
            <person name="Mondo S.J."/>
            <person name="Dannebaum R.O."/>
            <person name="Kuo R.C."/>
            <person name="Labutti K."/>
            <person name="Haridas S."/>
            <person name="Kuo A."/>
            <person name="Salamov A."/>
            <person name="Ahrendt S.R."/>
            <person name="Lipzen A."/>
            <person name="Sullivan W."/>
            <person name="Andreopoulos W.B."/>
            <person name="Clum A."/>
            <person name="Lindquist E."/>
            <person name="Daum C."/>
            <person name="Ramamoorthy G.K."/>
            <person name="Gryganskyi A."/>
            <person name="Culley D."/>
            <person name="Magnuson J.K."/>
            <person name="James T.Y."/>
            <person name="O'Malley M.A."/>
            <person name="Stajich J.E."/>
            <person name="Spatafora J.W."/>
            <person name="Visel A."/>
            <person name="Grigoriev I.V."/>
        </authorList>
    </citation>
    <scope>NUCLEOTIDE SEQUENCE [LARGE SCALE GENOMIC DNA]</scope>
    <source>
        <strain evidence="5 6">JEL800</strain>
    </source>
</reference>
<dbReference type="OrthoDB" id="4977at2759"/>
<keyword evidence="3" id="KW-0175">Coiled coil</keyword>
<evidence type="ECO:0000256" key="1">
    <source>
        <dbReference type="ARBA" id="ARBA00004496"/>
    </source>
</evidence>
<organism evidence="5 6">
    <name type="scientific">Rhizoclosmatium globosum</name>
    <dbReference type="NCBI Taxonomy" id="329046"/>
    <lineage>
        <taxon>Eukaryota</taxon>
        <taxon>Fungi</taxon>
        <taxon>Fungi incertae sedis</taxon>
        <taxon>Chytridiomycota</taxon>
        <taxon>Chytridiomycota incertae sedis</taxon>
        <taxon>Chytridiomycetes</taxon>
        <taxon>Chytridiales</taxon>
        <taxon>Chytriomycetaceae</taxon>
        <taxon>Rhizoclosmatium</taxon>
    </lineage>
</organism>
<dbReference type="GO" id="GO:0007017">
    <property type="term" value="P:microtubule-based process"/>
    <property type="evidence" value="ECO:0007669"/>
    <property type="project" value="InterPro"/>
</dbReference>
<evidence type="ECO:0000256" key="4">
    <source>
        <dbReference type="SAM" id="MobiDB-lite"/>
    </source>
</evidence>
<evidence type="ECO:0000313" key="6">
    <source>
        <dbReference type="Proteomes" id="UP000193642"/>
    </source>
</evidence>
<dbReference type="PANTHER" id="PTHR15346">
    <property type="entry name" value="DYNACTIN SUBUNIT"/>
    <property type="match status" value="1"/>
</dbReference>
<proteinExistence type="predicted"/>
<comment type="subcellular location">
    <subcellularLocation>
        <location evidence="1">Cytoplasm</location>
    </subcellularLocation>
</comment>
<accession>A0A1Y2D0V0</accession>
<keyword evidence="2" id="KW-0963">Cytoplasm</keyword>
<evidence type="ECO:0000313" key="5">
    <source>
        <dbReference type="EMBL" id="ORY52902.1"/>
    </source>
</evidence>
<dbReference type="Proteomes" id="UP000193642">
    <property type="component" value="Unassembled WGS sequence"/>
</dbReference>
<dbReference type="EMBL" id="MCGO01000002">
    <property type="protein sequence ID" value="ORY52902.1"/>
    <property type="molecule type" value="Genomic_DNA"/>
</dbReference>
<protein>
    <submittedName>
        <fullName evidence="5">Uncharacterized protein</fullName>
    </submittedName>
</protein>
<feature type="region of interest" description="Disordered" evidence="4">
    <location>
        <begin position="434"/>
        <end position="461"/>
    </location>
</feature>